<feature type="domain" description="POTRA" evidence="10">
    <location>
        <begin position="294"/>
        <end position="375"/>
    </location>
</feature>
<reference evidence="11 12" key="1">
    <citation type="submission" date="2018-05" db="EMBL/GenBank/DDBJ databases">
        <title>Genomic Encyclopedia of Type Strains, Phase IV (KMG-IV): sequencing the most valuable type-strain genomes for metagenomic binning, comparative biology and taxonomic classification.</title>
        <authorList>
            <person name="Goeker M."/>
        </authorList>
    </citation>
    <scope>NUCLEOTIDE SEQUENCE [LARGE SCALE GENOMIC DNA]</scope>
    <source>
        <strain evidence="11 12">DSM 28579</strain>
    </source>
</reference>
<comment type="subcellular location">
    <subcellularLocation>
        <location evidence="1">Membrane</location>
    </subcellularLocation>
</comment>
<dbReference type="EMBL" id="QENZ01000003">
    <property type="protein sequence ID" value="PVX52351.1"/>
    <property type="molecule type" value="Genomic_DNA"/>
</dbReference>
<accession>A0A7L4USF1</accession>
<evidence type="ECO:0000256" key="4">
    <source>
        <dbReference type="ARBA" id="ARBA00022729"/>
    </source>
</evidence>
<dbReference type="Gene3D" id="2.40.160.50">
    <property type="entry name" value="membrane protein fhac: a member of the omp85/tpsb transporter family"/>
    <property type="match status" value="1"/>
</dbReference>
<keyword evidence="3" id="KW-0812">Transmembrane</keyword>
<dbReference type="GO" id="GO:0009279">
    <property type="term" value="C:cell outer membrane"/>
    <property type="evidence" value="ECO:0007669"/>
    <property type="project" value="UniProtKB-UniRule"/>
</dbReference>
<dbReference type="Gene3D" id="3.10.20.310">
    <property type="entry name" value="membrane protein fhac"/>
    <property type="match status" value="5"/>
</dbReference>
<evidence type="ECO:0000313" key="12">
    <source>
        <dbReference type="Proteomes" id="UP000251835"/>
    </source>
</evidence>
<sequence length="846" mass="96283">MKINYLCKMIKKIGIILVMIFAGAFAWAQDTDTIYNLEVDYNAPVIYEVAALKVEGVKHLDKEVIKQLLRISVGDKLQVPGDDISLGIKRLYRQGLFSDIKLIADKVVGNQIYLTLEVEERPQLTTINFTGIKSSEEKKLIEKTALSKGGYFTANLKNRIKLIVQNYYKEKGFNNVGVTFEQTPDPDIPNAVGLKINIDKNKVVKVRDIIITGNDNLSDHKLIKAMKKTKEKNWRYFFRSKKFSEKEFKNDRVLLIEKYNEFGYRDAKIESYKIEEVEKNRINIHLDIDEGNRYYFNDIQWVGNTVYSSDFLTRVLKISKGDIYNKKLLDDRISNDDDAVSNLYFDNGYLFSRMIPKEIVKGKDSIDLEISVIEGQQATINKVIITGNDRTHEHVIRRELWVYPGDLFSKTKIIRSIRELANLGLFDPEQLQPDIQPDPENGTADIVIPVVEKPSDQIELSGGYGGGTVIASVGLKFSNFSIRNIFNKEAWQPLPTGDGQTLSLRIQSNGKYYSQYSFSFIEPWFGGKKPNSFSVGGYMSNQTRLSSSYAVSSVNPGEDQQFRVWGASIGLGRRLNWPDNYFTLSNSLSFQRYELENWGGFYQFTNGSSNLLSLSTTLARRSIDNPIYTRSGSDFSIGLQFTPPYSLFNDTDYSALDDGHQDKFRWVEFHKWTFKGKIYTPLSRDRKLVLYTGTEYGFLGYYDKDKRSPFEGYSVGGDGMSGYTAYGSDVIGVRGYENNSLTPIGEDGRRTTGNLYGKMTMELRYPLSLEQSATIYVLGFAEAGNSWYDFEDFQPFNMYRSAGVGVRIFLPMFGLLGIDWGYGFDDVPNQPGASGAQFHFILGQQF</sequence>
<proteinExistence type="predicted"/>
<evidence type="ECO:0000313" key="11">
    <source>
        <dbReference type="EMBL" id="PVX52351.1"/>
    </source>
</evidence>
<keyword evidence="4 9" id="KW-0732">Signal</keyword>
<organism evidence="11 12">
    <name type="scientific">Balneicella halophila</name>
    <dbReference type="NCBI Taxonomy" id="1537566"/>
    <lineage>
        <taxon>Bacteria</taxon>
        <taxon>Pseudomonadati</taxon>
        <taxon>Bacteroidota</taxon>
        <taxon>Bacteroidia</taxon>
        <taxon>Bacteroidales</taxon>
        <taxon>Balneicellaceae</taxon>
        <taxon>Balneicella</taxon>
    </lineage>
</organism>
<dbReference type="Proteomes" id="UP000251835">
    <property type="component" value="Unassembled WGS sequence"/>
</dbReference>
<evidence type="ECO:0000259" key="10">
    <source>
        <dbReference type="PROSITE" id="PS51779"/>
    </source>
</evidence>
<evidence type="ECO:0000256" key="2">
    <source>
        <dbReference type="ARBA" id="ARBA00022452"/>
    </source>
</evidence>
<dbReference type="PANTHER" id="PTHR12815">
    <property type="entry name" value="SORTING AND ASSEMBLY MACHINERY SAMM50 PROTEIN FAMILY MEMBER"/>
    <property type="match status" value="1"/>
</dbReference>
<dbReference type="Pfam" id="PF07244">
    <property type="entry name" value="POTRA"/>
    <property type="match status" value="5"/>
</dbReference>
<dbReference type="InterPro" id="IPR010827">
    <property type="entry name" value="BamA/TamA_POTRA"/>
</dbReference>
<dbReference type="GO" id="GO:0071709">
    <property type="term" value="P:membrane assembly"/>
    <property type="evidence" value="ECO:0007669"/>
    <property type="project" value="InterPro"/>
</dbReference>
<dbReference type="PIRSF" id="PIRSF006076">
    <property type="entry name" value="OM_assembly_OMP85"/>
    <property type="match status" value="1"/>
</dbReference>
<evidence type="ECO:0000256" key="5">
    <source>
        <dbReference type="ARBA" id="ARBA00022737"/>
    </source>
</evidence>
<dbReference type="AlphaFoldDB" id="A0A7L4USF1"/>
<evidence type="ECO:0000256" key="9">
    <source>
        <dbReference type="SAM" id="SignalP"/>
    </source>
</evidence>
<feature type="chain" id="PRO_5029662665" description="Outer membrane protein assembly factor BamA" evidence="9">
    <location>
        <begin position="29"/>
        <end position="846"/>
    </location>
</feature>
<dbReference type="InterPro" id="IPR023707">
    <property type="entry name" value="OM_assembly_BamA"/>
</dbReference>
<keyword evidence="5" id="KW-0677">Repeat</keyword>
<dbReference type="NCBIfam" id="TIGR03303">
    <property type="entry name" value="OM_YaeT"/>
    <property type="match status" value="1"/>
</dbReference>
<feature type="signal peptide" evidence="9">
    <location>
        <begin position="1"/>
        <end position="28"/>
    </location>
</feature>
<dbReference type="InterPro" id="IPR034746">
    <property type="entry name" value="POTRA"/>
</dbReference>
<dbReference type="PANTHER" id="PTHR12815:SF47">
    <property type="entry name" value="TRANSLOCATION AND ASSEMBLY MODULE SUBUNIT TAMA"/>
    <property type="match status" value="1"/>
</dbReference>
<gene>
    <name evidence="11" type="ORF">C7377_0665</name>
</gene>
<protein>
    <recommendedName>
        <fullName evidence="8">Outer membrane protein assembly factor BamA</fullName>
    </recommendedName>
</protein>
<feature type="domain" description="POTRA" evidence="10">
    <location>
        <begin position="47"/>
        <end position="121"/>
    </location>
</feature>
<evidence type="ECO:0000256" key="3">
    <source>
        <dbReference type="ARBA" id="ARBA00022692"/>
    </source>
</evidence>
<dbReference type="InterPro" id="IPR000184">
    <property type="entry name" value="Bac_surfAg_D15"/>
</dbReference>
<name>A0A7L4USF1_BALHA</name>
<dbReference type="Pfam" id="PF01103">
    <property type="entry name" value="Omp85"/>
    <property type="match status" value="1"/>
</dbReference>
<evidence type="ECO:0000256" key="6">
    <source>
        <dbReference type="ARBA" id="ARBA00023136"/>
    </source>
</evidence>
<dbReference type="PROSITE" id="PS51779">
    <property type="entry name" value="POTRA"/>
    <property type="match status" value="2"/>
</dbReference>
<keyword evidence="7" id="KW-0998">Cell outer membrane</keyword>
<keyword evidence="6" id="KW-0472">Membrane</keyword>
<keyword evidence="2" id="KW-1134">Transmembrane beta strand</keyword>
<comment type="caution">
    <text evidence="11">The sequence shown here is derived from an EMBL/GenBank/DDBJ whole genome shotgun (WGS) entry which is preliminary data.</text>
</comment>
<evidence type="ECO:0000256" key="1">
    <source>
        <dbReference type="ARBA" id="ARBA00004370"/>
    </source>
</evidence>
<evidence type="ECO:0000256" key="7">
    <source>
        <dbReference type="ARBA" id="ARBA00023237"/>
    </source>
</evidence>
<evidence type="ECO:0000256" key="8">
    <source>
        <dbReference type="NCBIfam" id="TIGR03303"/>
    </source>
</evidence>
<dbReference type="InterPro" id="IPR039910">
    <property type="entry name" value="D15-like"/>
</dbReference>
<keyword evidence="12" id="KW-1185">Reference proteome</keyword>